<gene>
    <name evidence="2" type="ORF">NAEGRDRAFT_73258</name>
</gene>
<feature type="chain" id="PRO_5003038421" evidence="1">
    <location>
        <begin position="24"/>
        <end position="279"/>
    </location>
</feature>
<dbReference type="VEuPathDB" id="AmoebaDB:NAEGRDRAFT_73258"/>
<dbReference type="OrthoDB" id="10258121at2759"/>
<dbReference type="InParanoid" id="D2VW57"/>
<dbReference type="RefSeq" id="XP_002671762.1">
    <property type="nucleotide sequence ID" value="XM_002671716.1"/>
</dbReference>
<feature type="signal peptide" evidence="1">
    <location>
        <begin position="1"/>
        <end position="23"/>
    </location>
</feature>
<dbReference type="KEGG" id="ngr:NAEGRDRAFT_73258"/>
<dbReference type="GeneID" id="8853979"/>
<protein>
    <submittedName>
        <fullName evidence="2">Predicted protein</fullName>
    </submittedName>
</protein>
<reference evidence="2 3" key="1">
    <citation type="journal article" date="2010" name="Cell">
        <title>The genome of Naegleria gruberi illuminates early eukaryotic versatility.</title>
        <authorList>
            <person name="Fritz-Laylin L.K."/>
            <person name="Prochnik S.E."/>
            <person name="Ginger M.L."/>
            <person name="Dacks J.B."/>
            <person name="Carpenter M.L."/>
            <person name="Field M.C."/>
            <person name="Kuo A."/>
            <person name="Paredez A."/>
            <person name="Chapman J."/>
            <person name="Pham J."/>
            <person name="Shu S."/>
            <person name="Neupane R."/>
            <person name="Cipriano M."/>
            <person name="Mancuso J."/>
            <person name="Tu H."/>
            <person name="Salamov A."/>
            <person name="Lindquist E."/>
            <person name="Shapiro H."/>
            <person name="Lucas S."/>
            <person name="Grigoriev I.V."/>
            <person name="Cande W.Z."/>
            <person name="Fulton C."/>
            <person name="Rokhsar D.S."/>
            <person name="Dawson S.C."/>
        </authorList>
    </citation>
    <scope>NUCLEOTIDE SEQUENCE [LARGE SCALE GENOMIC DNA]</scope>
    <source>
        <strain evidence="2 3">NEG-M</strain>
    </source>
</reference>
<dbReference type="Gene3D" id="3.40.190.10">
    <property type="entry name" value="Periplasmic binding protein-like II"/>
    <property type="match status" value="2"/>
</dbReference>
<name>D2VW57_NAEGR</name>
<dbReference type="AlphaFoldDB" id="D2VW57"/>
<evidence type="ECO:0000313" key="2">
    <source>
        <dbReference type="EMBL" id="EFC39018.1"/>
    </source>
</evidence>
<dbReference type="OMA" id="WIHANPL"/>
<keyword evidence="3" id="KW-1185">Reference proteome</keyword>
<proteinExistence type="predicted"/>
<keyword evidence="1" id="KW-0732">Signal</keyword>
<evidence type="ECO:0000256" key="1">
    <source>
        <dbReference type="SAM" id="SignalP"/>
    </source>
</evidence>
<evidence type="ECO:0000313" key="3">
    <source>
        <dbReference type="Proteomes" id="UP000006671"/>
    </source>
</evidence>
<sequence length="279" mass="31352">MSLSMRALPIILFLMFYWKAIHCQTSTIPNQLVSIEFNQMINAAMKQVSSSKSFINYIANTVAFSVPACTSNPSWPTKFPIPSSVKELKLCYDGVTSDTMWADIYKRVGLELVSAINSKYGTSLATRFVYVNATDGFFESMKKAVETEECDVSVADSTYTTERRSKVQFSDCGYGSTANGFLRTLLNKENNATFANLKDISQLNSPDIIVAAYFGTYYETLANQTLPLAKKIFTSFDEQFELIKNNKVHVVISDSEALQSWKVTNCPSCIGRFEKLFYF</sequence>
<dbReference type="Proteomes" id="UP000006671">
    <property type="component" value="Unassembled WGS sequence"/>
</dbReference>
<organism evidence="3">
    <name type="scientific">Naegleria gruberi</name>
    <name type="common">Amoeba</name>
    <dbReference type="NCBI Taxonomy" id="5762"/>
    <lineage>
        <taxon>Eukaryota</taxon>
        <taxon>Discoba</taxon>
        <taxon>Heterolobosea</taxon>
        <taxon>Tetramitia</taxon>
        <taxon>Eutetramitia</taxon>
        <taxon>Vahlkampfiidae</taxon>
        <taxon>Naegleria</taxon>
    </lineage>
</organism>
<dbReference type="EMBL" id="GG738903">
    <property type="protein sequence ID" value="EFC39018.1"/>
    <property type="molecule type" value="Genomic_DNA"/>
</dbReference>
<accession>D2VW57</accession>
<dbReference type="SUPFAM" id="SSF53850">
    <property type="entry name" value="Periplasmic binding protein-like II"/>
    <property type="match status" value="1"/>
</dbReference>